<sequence>MRNRLISAKDRGKDINFLNNKMRISKRCGSNRRLLLPLMVLGLMILLAVVTLNWFDTDSQKLLAWHVEPSHQKLVHSFVRGVLSNKCRPAFARKGVEARLQISGHVTDPFLWRDTLLTPEMFKYPPPFGFRDMHGKLKDVLNLLPAQPEQLKKECRRCVVMGNGGILRGLELGTLLDQFDVVIRLNSGPLRNYSKDVGNRTSVRMSYPEGSPKVWEDVDPELQFVAVVYKAVDFKWIKAMINRQRVSLWDWLFFWQKVPEKIPVDLSKFRLLNLEIIRQMAMDLLAYPSPQQRLWGWDQNVPTMGISALNLATYLCDEVSLAGFGYNLSRKEMPLHYYDNIPMTAMLEQNMHNVERESALLQSLVREGTVSDLTGGLHCTFCPS</sequence>
<dbReference type="GO" id="GO:0006688">
    <property type="term" value="P:glycosphingolipid biosynthetic process"/>
    <property type="evidence" value="ECO:0007669"/>
    <property type="project" value="Ensembl"/>
</dbReference>
<dbReference type="RefSeq" id="XP_029627420.1">
    <property type="nucleotide sequence ID" value="XM_029771560.1"/>
</dbReference>
<evidence type="ECO:0000256" key="21">
    <source>
        <dbReference type="ARBA" id="ARBA00048050"/>
    </source>
</evidence>
<keyword evidence="4" id="KW-0808">Transferase</keyword>
<keyword evidence="7 24" id="KW-1133">Transmembrane helix</keyword>
<evidence type="ECO:0000256" key="5">
    <source>
        <dbReference type="ARBA" id="ARBA00022692"/>
    </source>
</evidence>
<dbReference type="InterPro" id="IPR001675">
    <property type="entry name" value="Glyco_trans_29"/>
</dbReference>
<evidence type="ECO:0000256" key="2">
    <source>
        <dbReference type="ARBA" id="ARBA00006003"/>
    </source>
</evidence>
<comment type="similarity">
    <text evidence="2">Belongs to the glycosyltransferase 29 family.</text>
</comment>
<evidence type="ECO:0000256" key="20">
    <source>
        <dbReference type="ARBA" id="ARBA00045587"/>
    </source>
</evidence>
<evidence type="ECO:0000256" key="15">
    <source>
        <dbReference type="ARBA" id="ARBA00041341"/>
    </source>
</evidence>
<evidence type="ECO:0000256" key="1">
    <source>
        <dbReference type="ARBA" id="ARBA00004323"/>
    </source>
</evidence>
<dbReference type="PANTHER" id="PTHR13713:SF60">
    <property type="entry name" value="LACTOSYLCERAMIDE ALPHA-2,3-SIALYLTRANSFERASE"/>
    <property type="match status" value="1"/>
</dbReference>
<evidence type="ECO:0000313" key="25">
    <source>
        <dbReference type="Ensembl" id="ENSSTUP00000068070.1"/>
    </source>
</evidence>
<dbReference type="KEGG" id="stru:115205504"/>
<comment type="catalytic activity">
    <reaction evidence="22">
        <text>ganglioside GA2 (d18:1(4E)/18:0) + CMP-N-acetyl-beta-neuraminate = ganglioside GM2 (d18:1(4E)/18:0) + CMP + H(+)</text>
        <dbReference type="Rhea" id="RHEA:41776"/>
        <dbReference type="ChEBI" id="CHEBI:15378"/>
        <dbReference type="ChEBI" id="CHEBI:57812"/>
        <dbReference type="ChEBI" id="CHEBI:60377"/>
        <dbReference type="ChEBI" id="CHEBI:78485"/>
        <dbReference type="ChEBI" id="CHEBI:78486"/>
    </reaction>
    <physiologicalReaction direction="left-to-right" evidence="22">
        <dbReference type="Rhea" id="RHEA:41777"/>
    </physiologicalReaction>
</comment>
<evidence type="ECO:0000256" key="19">
    <source>
        <dbReference type="ARBA" id="ARBA00043651"/>
    </source>
</evidence>
<keyword evidence="5 24" id="KW-0812">Transmembrane</keyword>
<keyword evidence="12" id="KW-0325">Glycoprotein</keyword>
<keyword evidence="8" id="KW-0333">Golgi apparatus</keyword>
<evidence type="ECO:0000256" key="14">
    <source>
        <dbReference type="ARBA" id="ARBA00039792"/>
    </source>
</evidence>
<accession>A0A674B9F1</accession>
<dbReference type="RefSeq" id="XP_029627421.1">
    <property type="nucleotide sequence ID" value="XM_029771561.1"/>
</dbReference>
<dbReference type="PANTHER" id="PTHR13713">
    <property type="entry name" value="SIALYLTRANSFERASE"/>
    <property type="match status" value="1"/>
</dbReference>
<dbReference type="OrthoDB" id="10264956at2759"/>
<dbReference type="InterPro" id="IPR038578">
    <property type="entry name" value="GT29-like_sf"/>
</dbReference>
<dbReference type="Gene3D" id="3.90.1480.20">
    <property type="entry name" value="Glycosyl transferase family 29"/>
    <property type="match status" value="1"/>
</dbReference>
<dbReference type="Pfam" id="PF00777">
    <property type="entry name" value="Glyco_transf_29"/>
    <property type="match status" value="1"/>
</dbReference>
<gene>
    <name evidence="25" type="primary">ST3GAL5</name>
    <name evidence="25" type="synonym">st3gal5</name>
</gene>
<evidence type="ECO:0000256" key="6">
    <source>
        <dbReference type="ARBA" id="ARBA00022968"/>
    </source>
</evidence>
<dbReference type="Ensembl" id="ENSSTUT00000072176.1">
    <property type="protein sequence ID" value="ENSSTUP00000068070.1"/>
    <property type="gene ID" value="ENSSTUG00000029769.1"/>
</dbReference>
<protein>
    <recommendedName>
        <fullName evidence="14">Lactosylceramide alpha-2,3-sialyltransferase</fullName>
        <ecNumber evidence="13">2.4.3.9</ecNumber>
    </recommendedName>
    <alternativeName>
        <fullName evidence="15">CMP-NeuAc:lactosylceramide alpha-2,3-sialyltransferase</fullName>
    </alternativeName>
    <alternativeName>
        <fullName evidence="18">Ganglioside GM3 synthase</fullName>
    </alternativeName>
    <alternativeName>
        <fullName evidence="17">ST3Gal V</fullName>
    </alternativeName>
    <alternativeName>
        <fullName evidence="16">Sialyltransferase 9</fullName>
    </alternativeName>
</protein>
<evidence type="ECO:0000256" key="10">
    <source>
        <dbReference type="ARBA" id="ARBA00023136"/>
    </source>
</evidence>
<organism evidence="25 26">
    <name type="scientific">Salmo trutta</name>
    <name type="common">Brown trout</name>
    <dbReference type="NCBI Taxonomy" id="8032"/>
    <lineage>
        <taxon>Eukaryota</taxon>
        <taxon>Metazoa</taxon>
        <taxon>Chordata</taxon>
        <taxon>Craniata</taxon>
        <taxon>Vertebrata</taxon>
        <taxon>Euteleostomi</taxon>
        <taxon>Actinopterygii</taxon>
        <taxon>Neopterygii</taxon>
        <taxon>Teleostei</taxon>
        <taxon>Protacanthopterygii</taxon>
        <taxon>Salmoniformes</taxon>
        <taxon>Salmonidae</taxon>
        <taxon>Salmoninae</taxon>
        <taxon>Salmo</taxon>
    </lineage>
</organism>
<evidence type="ECO:0000256" key="23">
    <source>
        <dbReference type="ARBA" id="ARBA00049539"/>
    </source>
</evidence>
<keyword evidence="11" id="KW-1015">Disulfide bond</keyword>
<keyword evidence="6" id="KW-0735">Signal-anchor</keyword>
<comment type="subcellular location">
    <subcellularLocation>
        <location evidence="1">Golgi apparatus membrane</location>
        <topology evidence="1">Single-pass type II membrane protein</topology>
    </subcellularLocation>
</comment>
<keyword evidence="9" id="KW-0443">Lipid metabolism</keyword>
<comment type="catalytic activity">
    <reaction evidence="21">
        <text>a beta-D-Gal-(1&lt;-&gt;1')-ceramide + CMP-N-acetyl-beta-neuraminate = N-acetyl-alpha-neuraminosyl-(2-&gt;3)-beta-D-galactosyl-(1&lt;-&gt;1')-ceramide + CMP + H(+)</text>
        <dbReference type="Rhea" id="RHEA:41780"/>
        <dbReference type="ChEBI" id="CHEBI:15378"/>
        <dbReference type="ChEBI" id="CHEBI:57812"/>
        <dbReference type="ChEBI" id="CHEBI:60377"/>
        <dbReference type="ChEBI" id="CHEBI:82643"/>
        <dbReference type="ChEBI" id="CHEBI:143593"/>
    </reaction>
    <physiologicalReaction direction="left-to-right" evidence="21">
        <dbReference type="Rhea" id="RHEA:41781"/>
    </physiologicalReaction>
</comment>
<evidence type="ECO:0000256" key="13">
    <source>
        <dbReference type="ARBA" id="ARBA00039111"/>
    </source>
</evidence>
<comment type="catalytic activity">
    <reaction evidence="19">
        <text>a beta-D-Gal-(1-&gt;4)-beta-D-Glc-(1&lt;-&gt;1)-Cer(d18:1(4E)) + CMP-N-acetyl-beta-neuraminate = a ganglioside GM3 (d18:1(4E)) + CMP + H(+)</text>
        <dbReference type="Rhea" id="RHEA:18417"/>
        <dbReference type="ChEBI" id="CHEBI:15378"/>
        <dbReference type="ChEBI" id="CHEBI:17950"/>
        <dbReference type="ChEBI" id="CHEBI:57812"/>
        <dbReference type="ChEBI" id="CHEBI:60065"/>
        <dbReference type="ChEBI" id="CHEBI:60377"/>
        <dbReference type="EC" id="2.4.3.9"/>
    </reaction>
    <physiologicalReaction direction="left-to-right" evidence="19">
        <dbReference type="Rhea" id="RHEA:18418"/>
    </physiologicalReaction>
</comment>
<evidence type="ECO:0000256" key="22">
    <source>
        <dbReference type="ARBA" id="ARBA00048805"/>
    </source>
</evidence>
<evidence type="ECO:0000256" key="18">
    <source>
        <dbReference type="ARBA" id="ARBA00042545"/>
    </source>
</evidence>
<reference evidence="25" key="2">
    <citation type="submission" date="2025-09" db="UniProtKB">
        <authorList>
            <consortium name="Ensembl"/>
        </authorList>
    </citation>
    <scope>IDENTIFICATION</scope>
</reference>
<keyword evidence="26" id="KW-1185">Reference proteome</keyword>
<dbReference type="InterPro" id="IPR051142">
    <property type="entry name" value="Glycosyltransferase_29"/>
</dbReference>
<evidence type="ECO:0000256" key="17">
    <source>
        <dbReference type="ARBA" id="ARBA00041976"/>
    </source>
</evidence>
<dbReference type="GO" id="GO:0047291">
    <property type="term" value="F:lactosylceramide alpha-2,3-sialyltransferase activity"/>
    <property type="evidence" value="ECO:0007669"/>
    <property type="project" value="UniProtKB-EC"/>
</dbReference>
<evidence type="ECO:0000256" key="7">
    <source>
        <dbReference type="ARBA" id="ARBA00022989"/>
    </source>
</evidence>
<dbReference type="AlphaFoldDB" id="A0A674B9F1"/>
<comment type="function">
    <text evidence="20">Transfers the sialyl group (N-acetyl-alpha-neuraminyl or NeuAc) from CMP-NeuAc to the non-reducing terminal galactose (Gal) of glycosphingolipids forming gangliosides (important molecules involved in the regulation of multiple cellular processes, including cell proliferation and differentiation, apoptosis, embryogenesis, development, and oncogenesis). Mainly involved in the biosynthesis of ganglioside GM3 but can also use different glycolipids as substrate acceptors such as D-galactosylceramide (GalCer), asialo-GM2 (GA2) and asialo-GM1 (GA1), although less preferentially than beta-D-Gal-(1-&gt;4)-beta-D-Glc-(1&lt;-&gt;1)-Cer (LacCer).</text>
</comment>
<dbReference type="GeneID" id="115205504"/>
<keyword evidence="3" id="KW-0328">Glycosyltransferase</keyword>
<dbReference type="CTD" id="8869"/>
<evidence type="ECO:0000256" key="11">
    <source>
        <dbReference type="ARBA" id="ARBA00023157"/>
    </source>
</evidence>
<evidence type="ECO:0000256" key="3">
    <source>
        <dbReference type="ARBA" id="ARBA00022676"/>
    </source>
</evidence>
<dbReference type="Proteomes" id="UP000472277">
    <property type="component" value="Chromosome 13"/>
</dbReference>
<evidence type="ECO:0000256" key="12">
    <source>
        <dbReference type="ARBA" id="ARBA00023180"/>
    </source>
</evidence>
<dbReference type="FunFam" id="3.90.1480.20:FF:000006">
    <property type="entry name" value="ST3 beta-galactoside alpha-2,3-sialyltransferase 5"/>
    <property type="match status" value="1"/>
</dbReference>
<reference evidence="25" key="1">
    <citation type="submission" date="2025-08" db="UniProtKB">
        <authorList>
            <consortium name="Ensembl"/>
        </authorList>
    </citation>
    <scope>IDENTIFICATION</scope>
</reference>
<dbReference type="OMA" id="HMTQPFL"/>
<evidence type="ECO:0000256" key="8">
    <source>
        <dbReference type="ARBA" id="ARBA00023034"/>
    </source>
</evidence>
<evidence type="ECO:0000256" key="24">
    <source>
        <dbReference type="SAM" id="Phobius"/>
    </source>
</evidence>
<feature type="transmembrane region" description="Helical" evidence="24">
    <location>
        <begin position="34"/>
        <end position="55"/>
    </location>
</feature>
<proteinExistence type="inferred from homology"/>
<dbReference type="EC" id="2.4.3.9" evidence="13"/>
<evidence type="ECO:0000256" key="9">
    <source>
        <dbReference type="ARBA" id="ARBA00023098"/>
    </source>
</evidence>
<evidence type="ECO:0000313" key="26">
    <source>
        <dbReference type="Proteomes" id="UP000472277"/>
    </source>
</evidence>
<name>A0A674B9F1_SALTR</name>
<evidence type="ECO:0000256" key="16">
    <source>
        <dbReference type="ARBA" id="ARBA00041896"/>
    </source>
</evidence>
<evidence type="ECO:0000256" key="4">
    <source>
        <dbReference type="ARBA" id="ARBA00022679"/>
    </source>
</evidence>
<keyword evidence="10 24" id="KW-0472">Membrane</keyword>
<dbReference type="GO" id="GO:0000139">
    <property type="term" value="C:Golgi membrane"/>
    <property type="evidence" value="ECO:0007669"/>
    <property type="project" value="UniProtKB-SubCell"/>
</dbReference>
<dbReference type="InParanoid" id="A0A674B9F1"/>
<dbReference type="GeneTree" id="ENSGT00940000157929"/>
<comment type="catalytic activity">
    <reaction evidence="23">
        <text>ganglioside GA1 (d18:1(4E)/18:0) + CMP-N-acetyl-beta-neuraminate = ganglioside GM1 (d18:1(4E)/18:0) + CMP + H(+)</text>
        <dbReference type="Rhea" id="RHEA:41784"/>
        <dbReference type="ChEBI" id="CHEBI:15378"/>
        <dbReference type="ChEBI" id="CHEBI:57812"/>
        <dbReference type="ChEBI" id="CHEBI:60377"/>
        <dbReference type="ChEBI" id="CHEBI:73110"/>
        <dbReference type="ChEBI" id="CHEBI:78484"/>
    </reaction>
    <physiologicalReaction direction="left-to-right" evidence="23">
        <dbReference type="Rhea" id="RHEA:41785"/>
    </physiologicalReaction>
</comment>